<dbReference type="EMBL" id="FQYP01000006">
    <property type="protein sequence ID" value="SHJ16525.1"/>
    <property type="molecule type" value="Genomic_DNA"/>
</dbReference>
<dbReference type="PANTHER" id="PTHR43563">
    <property type="entry name" value="AMINE OXIDASE"/>
    <property type="match status" value="1"/>
</dbReference>
<dbReference type="OrthoDB" id="56323at2"/>
<keyword evidence="4" id="KW-1185">Reference proteome</keyword>
<dbReference type="GO" id="GO:0016491">
    <property type="term" value="F:oxidoreductase activity"/>
    <property type="evidence" value="ECO:0007669"/>
    <property type="project" value="InterPro"/>
</dbReference>
<evidence type="ECO:0000313" key="3">
    <source>
        <dbReference type="EMBL" id="SHJ16525.1"/>
    </source>
</evidence>
<accession>A0A1M6H2V7</accession>
<dbReference type="SUPFAM" id="SSF54373">
    <property type="entry name" value="FAD-linked reductases, C-terminal domain"/>
    <property type="match status" value="1"/>
</dbReference>
<protein>
    <submittedName>
        <fullName evidence="3">Monoamine oxidase</fullName>
    </submittedName>
</protein>
<feature type="domain" description="Amine oxidase" evidence="2">
    <location>
        <begin position="95"/>
        <end position="341"/>
    </location>
</feature>
<dbReference type="RefSeq" id="WP_073316730.1">
    <property type="nucleotide sequence ID" value="NZ_FQYP01000006.1"/>
</dbReference>
<dbReference type="PANTHER" id="PTHR43563:SF14">
    <property type="entry name" value="AMINE OXIDASE"/>
    <property type="match status" value="1"/>
</dbReference>
<dbReference type="InterPro" id="IPR050703">
    <property type="entry name" value="Flavin_MAO"/>
</dbReference>
<evidence type="ECO:0000259" key="2">
    <source>
        <dbReference type="Pfam" id="PF01593"/>
    </source>
</evidence>
<name>A0A1M6H2V7_9FLAO</name>
<comment type="similarity">
    <text evidence="1">Belongs to the flavin monoamine oxidase family.</text>
</comment>
<dbReference type="Gene3D" id="3.50.50.60">
    <property type="entry name" value="FAD/NAD(P)-binding domain"/>
    <property type="match status" value="2"/>
</dbReference>
<dbReference type="AlphaFoldDB" id="A0A1M6H2V7"/>
<proteinExistence type="inferred from homology"/>
<sequence length="350" mass="39573">MKTEVTIIGAGLTGLLLAYRLQQHGISFTVVEARDRIGGRIHTTYTPDHTPIEMGATWLGTQHTTLFKLLKELKIPVFEQSMRGITLFESLSTSPPQRIQIPENQPSSYRIQGGTSTLTHQLANTIPANHIALGCKVNEISYDKINGCIVKTENQQFTSNKVVSTIPPMLLMNTVKFNPNLPKNITTLANQTHTWMRDSIKVGLSFSKSFWKEHHYSGAVFSNVGPVTELYDHSNYENNKYALKGFVKNEIHFDTTKERQTKVLNQLQKMFGNDILSYTAYHETLWRNEAFTTFDANQFIFPHQNNGNPAYQNGLYDNNFYIAGSETSPQFGGYMEGAVRSVQNILQQLL</sequence>
<dbReference type="STRING" id="570521.SAMN04488508_10639"/>
<dbReference type="InterPro" id="IPR002937">
    <property type="entry name" value="Amino_oxidase"/>
</dbReference>
<dbReference type="InterPro" id="IPR036188">
    <property type="entry name" value="FAD/NAD-bd_sf"/>
</dbReference>
<dbReference type="SUPFAM" id="SSF51905">
    <property type="entry name" value="FAD/NAD(P)-binding domain"/>
    <property type="match status" value="1"/>
</dbReference>
<reference evidence="4" key="1">
    <citation type="submission" date="2016-11" db="EMBL/GenBank/DDBJ databases">
        <authorList>
            <person name="Varghese N."/>
            <person name="Submissions S."/>
        </authorList>
    </citation>
    <scope>NUCLEOTIDE SEQUENCE [LARGE SCALE GENOMIC DNA]</scope>
    <source>
        <strain evidence="4">DSM 22623</strain>
    </source>
</reference>
<gene>
    <name evidence="3" type="ORF">SAMN04488508_10639</name>
</gene>
<feature type="domain" description="Amine oxidase" evidence="2">
    <location>
        <begin position="12"/>
        <end position="80"/>
    </location>
</feature>
<evidence type="ECO:0000313" key="4">
    <source>
        <dbReference type="Proteomes" id="UP000184432"/>
    </source>
</evidence>
<dbReference type="Pfam" id="PF01593">
    <property type="entry name" value="Amino_oxidase"/>
    <property type="match status" value="2"/>
</dbReference>
<dbReference type="Proteomes" id="UP000184432">
    <property type="component" value="Unassembled WGS sequence"/>
</dbReference>
<organism evidence="3 4">
    <name type="scientific">Aquimarina spongiae</name>
    <dbReference type="NCBI Taxonomy" id="570521"/>
    <lineage>
        <taxon>Bacteria</taxon>
        <taxon>Pseudomonadati</taxon>
        <taxon>Bacteroidota</taxon>
        <taxon>Flavobacteriia</taxon>
        <taxon>Flavobacteriales</taxon>
        <taxon>Flavobacteriaceae</taxon>
        <taxon>Aquimarina</taxon>
    </lineage>
</organism>
<evidence type="ECO:0000256" key="1">
    <source>
        <dbReference type="ARBA" id="ARBA00005995"/>
    </source>
</evidence>